<dbReference type="AlphaFoldDB" id="A0A0K8MCX4"/>
<evidence type="ECO:0000313" key="2">
    <source>
        <dbReference type="Proteomes" id="UP000036771"/>
    </source>
</evidence>
<proteinExistence type="predicted"/>
<accession>A0A0K8MCX4</accession>
<comment type="caution">
    <text evidence="1">The sequence shown here is derived from an EMBL/GenBank/DDBJ whole genome shotgun (WGS) entry which is preliminary data.</text>
</comment>
<name>A0A0K8MCX4_9PROT</name>
<organism evidence="1 2">
    <name type="scientific">Caedimonas varicaedens</name>
    <dbReference type="NCBI Taxonomy" id="1629334"/>
    <lineage>
        <taxon>Bacteria</taxon>
        <taxon>Pseudomonadati</taxon>
        <taxon>Pseudomonadota</taxon>
        <taxon>Alphaproteobacteria</taxon>
        <taxon>Holosporales</taxon>
        <taxon>Caedimonadaceae</taxon>
        <taxon>Caedimonas</taxon>
    </lineage>
</organism>
<evidence type="ECO:0000313" key="1">
    <source>
        <dbReference type="EMBL" id="GAO98053.1"/>
    </source>
</evidence>
<protein>
    <submittedName>
        <fullName evidence="1">Uncharacterized protein</fullName>
    </submittedName>
</protein>
<reference evidence="1 2" key="1">
    <citation type="submission" date="2015-03" db="EMBL/GenBank/DDBJ databases">
        <title>Caedibacter varicaedens, whole genome shotgun sequence.</title>
        <authorList>
            <person name="Suzuki H."/>
            <person name="Dapper A.L."/>
            <person name="Gibson A.K."/>
            <person name="Jackson C."/>
            <person name="Lee H."/>
            <person name="Pejaver V.R."/>
            <person name="Doak T."/>
            <person name="Lynch M."/>
        </authorList>
    </citation>
    <scope>NUCLEOTIDE SEQUENCE [LARGE SCALE GENOMIC DNA]</scope>
</reference>
<dbReference type="EMBL" id="BBVC01000023">
    <property type="protein sequence ID" value="GAO98053.1"/>
    <property type="molecule type" value="Genomic_DNA"/>
</dbReference>
<gene>
    <name evidence="1" type="ORF">Cva_00696</name>
</gene>
<keyword evidence="2" id="KW-1185">Reference proteome</keyword>
<sequence length="63" mass="7286">MAGSLETTWVKRFLKSPLVWKAEASDAEHLRLPNHHRSCMPTHFLQNANVLREMIKPLLSLFS</sequence>
<dbReference type="Proteomes" id="UP000036771">
    <property type="component" value="Unassembled WGS sequence"/>
</dbReference>